<dbReference type="Pfam" id="PF18014">
    <property type="entry name" value="Acetyltransf_18"/>
    <property type="match status" value="1"/>
</dbReference>
<dbReference type="GO" id="GO:0016747">
    <property type="term" value="F:acyltransferase activity, transferring groups other than amino-acyl groups"/>
    <property type="evidence" value="ECO:0007669"/>
    <property type="project" value="InterPro"/>
</dbReference>
<dbReference type="RefSeq" id="WP_151004280.1">
    <property type="nucleotide sequence ID" value="NZ_BPQY01000454.1"/>
</dbReference>
<dbReference type="CDD" id="cd04301">
    <property type="entry name" value="NAT_SF"/>
    <property type="match status" value="1"/>
</dbReference>
<reference evidence="2 3" key="1">
    <citation type="submission" date="2019-09" db="EMBL/GenBank/DDBJ databases">
        <title>YIM 48816 draft genome.</title>
        <authorList>
            <person name="Jiang L."/>
        </authorList>
    </citation>
    <scope>NUCLEOTIDE SEQUENCE [LARGE SCALE GENOMIC DNA]</scope>
    <source>
        <strain evidence="2 3">YIM 48816</strain>
    </source>
</reference>
<gene>
    <name evidence="2" type="ORF">F6X53_27210</name>
</gene>
<keyword evidence="3" id="KW-1185">Reference proteome</keyword>
<keyword evidence="2" id="KW-0808">Transferase</keyword>
<evidence type="ECO:0000259" key="1">
    <source>
        <dbReference type="PROSITE" id="PS51186"/>
    </source>
</evidence>
<dbReference type="InterPro" id="IPR000182">
    <property type="entry name" value="GNAT_dom"/>
</dbReference>
<comment type="caution">
    <text evidence="2">The sequence shown here is derived from an EMBL/GenBank/DDBJ whole genome shotgun (WGS) entry which is preliminary data.</text>
</comment>
<name>A0A6L3STD4_9HYPH</name>
<dbReference type="PANTHER" id="PTHR47237:SF1">
    <property type="entry name" value="SLL0310 PROTEIN"/>
    <property type="match status" value="1"/>
</dbReference>
<dbReference type="OrthoDB" id="20916at2"/>
<dbReference type="Pfam" id="PF00583">
    <property type="entry name" value="Acetyltransf_1"/>
    <property type="match status" value="1"/>
</dbReference>
<evidence type="ECO:0000313" key="3">
    <source>
        <dbReference type="Proteomes" id="UP000474159"/>
    </source>
</evidence>
<dbReference type="AlphaFoldDB" id="A0A6L3STD4"/>
<proteinExistence type="predicted"/>
<sequence>MSRAPQGPITIRTMSSSDLETALDWAAQEGWNPGLHDADCFMAADPAGFLMLCADGEPVGSISVVRYAEAFGFLGLYIVRPDWRGRGFGRRLWAAGLERLAGYRVGLDGVVERQADYARAGFVTAYRNIRFTGPPRPPGPPDPRIVPVDDVLLPAVLAFDRRFFPAPRDAFLRCWLRGEGRRARAYLADGRVVGYGVRRACRLGHKVGPLFARDAAVAEALLTDLIQGVAGPVAIDVSEPNRAAVRLAESLAFAPSFETARMYRGARPDLPLAETFGVTTFELG</sequence>
<protein>
    <submittedName>
        <fullName evidence="2">GNAT family N-acetyltransferase</fullName>
    </submittedName>
</protein>
<dbReference type="InterPro" id="IPR016181">
    <property type="entry name" value="Acyl_CoA_acyltransferase"/>
</dbReference>
<dbReference type="Gene3D" id="3.40.630.90">
    <property type="match status" value="1"/>
</dbReference>
<dbReference type="EMBL" id="VZZK01000043">
    <property type="protein sequence ID" value="KAB1073328.1"/>
    <property type="molecule type" value="Genomic_DNA"/>
</dbReference>
<feature type="domain" description="N-acetyltransferase" evidence="1">
    <location>
        <begin position="9"/>
        <end position="143"/>
    </location>
</feature>
<dbReference type="InterPro" id="IPR041496">
    <property type="entry name" value="YitH/HolE_GNAT"/>
</dbReference>
<dbReference type="PANTHER" id="PTHR47237">
    <property type="entry name" value="SLL0310 PROTEIN"/>
    <property type="match status" value="1"/>
</dbReference>
<dbReference type="InterPro" id="IPR052729">
    <property type="entry name" value="Acyl/Acetyltrans_Enzymes"/>
</dbReference>
<organism evidence="2 3">
    <name type="scientific">Methylobacterium soli</name>
    <dbReference type="NCBI Taxonomy" id="553447"/>
    <lineage>
        <taxon>Bacteria</taxon>
        <taxon>Pseudomonadati</taxon>
        <taxon>Pseudomonadota</taxon>
        <taxon>Alphaproteobacteria</taxon>
        <taxon>Hyphomicrobiales</taxon>
        <taxon>Methylobacteriaceae</taxon>
        <taxon>Methylobacterium</taxon>
    </lineage>
</organism>
<accession>A0A6L3STD4</accession>
<feature type="domain" description="N-acetyltransferase" evidence="1">
    <location>
        <begin position="143"/>
        <end position="277"/>
    </location>
</feature>
<dbReference type="SUPFAM" id="SSF55729">
    <property type="entry name" value="Acyl-CoA N-acyltransferases (Nat)"/>
    <property type="match status" value="1"/>
</dbReference>
<dbReference type="PROSITE" id="PS51186">
    <property type="entry name" value="GNAT"/>
    <property type="match status" value="2"/>
</dbReference>
<evidence type="ECO:0000313" key="2">
    <source>
        <dbReference type="EMBL" id="KAB1073328.1"/>
    </source>
</evidence>
<dbReference type="Proteomes" id="UP000474159">
    <property type="component" value="Unassembled WGS sequence"/>
</dbReference>
<dbReference type="Gene3D" id="3.40.630.30">
    <property type="match status" value="1"/>
</dbReference>